<dbReference type="Pfam" id="PF20239">
    <property type="entry name" value="DUF6596"/>
    <property type="match status" value="1"/>
</dbReference>
<dbReference type="InterPro" id="IPR013324">
    <property type="entry name" value="RNA_pol_sigma_r3/r4-like"/>
</dbReference>
<evidence type="ECO:0000313" key="3">
    <source>
        <dbReference type="EMBL" id="RBQ06843.1"/>
    </source>
</evidence>
<dbReference type="GO" id="GO:0003700">
    <property type="term" value="F:DNA-binding transcription factor activity"/>
    <property type="evidence" value="ECO:0007669"/>
    <property type="project" value="InterPro"/>
</dbReference>
<dbReference type="PANTHER" id="PTHR47756:SF2">
    <property type="entry name" value="BLL6612 PROTEIN"/>
    <property type="match status" value="1"/>
</dbReference>
<comment type="caution">
    <text evidence="3">The sequence shown here is derived from an EMBL/GenBank/DDBJ whole genome shotgun (WGS) entry which is preliminary data.</text>
</comment>
<evidence type="ECO:0000259" key="1">
    <source>
        <dbReference type="Pfam" id="PF04542"/>
    </source>
</evidence>
<dbReference type="PANTHER" id="PTHR47756">
    <property type="entry name" value="BLL6612 PROTEIN-RELATED"/>
    <property type="match status" value="1"/>
</dbReference>
<dbReference type="NCBIfam" id="TIGR02937">
    <property type="entry name" value="sigma70-ECF"/>
    <property type="match status" value="1"/>
</dbReference>
<dbReference type="SUPFAM" id="SSF88659">
    <property type="entry name" value="Sigma3 and sigma4 domains of RNA polymerase sigma factors"/>
    <property type="match status" value="1"/>
</dbReference>
<gene>
    <name evidence="3" type="ORF">DRW42_13320</name>
</gene>
<dbReference type="AlphaFoldDB" id="A0A366L023"/>
<feature type="domain" description="RNA polymerase sigma-70 region 2" evidence="1">
    <location>
        <begin position="33"/>
        <end position="79"/>
    </location>
</feature>
<dbReference type="Gene3D" id="1.10.1740.10">
    <property type="match status" value="1"/>
</dbReference>
<dbReference type="InterPro" id="IPR046531">
    <property type="entry name" value="DUF6596"/>
</dbReference>
<dbReference type="SUPFAM" id="SSF88946">
    <property type="entry name" value="Sigma2 domain of RNA polymerase sigma factors"/>
    <property type="match status" value="1"/>
</dbReference>
<accession>A0A366L023</accession>
<protein>
    <submittedName>
        <fullName evidence="3">RNA polymerase subunit sigma</fullName>
    </submittedName>
</protein>
<proteinExistence type="predicted"/>
<dbReference type="InterPro" id="IPR007627">
    <property type="entry name" value="RNA_pol_sigma70_r2"/>
</dbReference>
<evidence type="ECO:0000259" key="2">
    <source>
        <dbReference type="Pfam" id="PF20239"/>
    </source>
</evidence>
<evidence type="ECO:0000313" key="4">
    <source>
        <dbReference type="Proteomes" id="UP000252081"/>
    </source>
</evidence>
<dbReference type="Proteomes" id="UP000252081">
    <property type="component" value="Unassembled WGS sequence"/>
</dbReference>
<name>A0A366L023_9SPHI</name>
<keyword evidence="4" id="KW-1185">Reference proteome</keyword>
<dbReference type="EMBL" id="QNQU01000010">
    <property type="protein sequence ID" value="RBQ06843.1"/>
    <property type="molecule type" value="Genomic_DNA"/>
</dbReference>
<dbReference type="InterPro" id="IPR014284">
    <property type="entry name" value="RNA_pol_sigma-70_dom"/>
</dbReference>
<sequence>MDNQNKLLPQLFRNEFRKIVSVLTFRFGIVHIQAAEDIVSDTFLSASESWSIQGTPENPVAWLYSVAKNKARNYLSRNSVFENKVTPAYQLGLSGHLEAEIDLSEENINDSQLAMIFAVCNPEISEQSQVSLALNILCGFGIQEIADAFLTNKEVIYKRLKRGKEKLKEINLEVRYPSKPEIKQRIDGVLTTIYLLFSEGYYSNSQNNVLRMELCREAMRLNHLLIDSPLTNLPQANALLSLMCFHSSRFEARTGSDGEFILYADQDETRWNQKLIHQGSYFLEQAATGNDLSHFHLEAAIAYWHTKKEDSTEKWENILQLYNSLLIENYSPMAALNRTYALFKTSGKAAAILEAEKLTLHENHFYFLLLGDLYTGVNNVKAVENLEIAFRMTLSDSEQKMISKKLTLLRGMN</sequence>
<dbReference type="InterPro" id="IPR013325">
    <property type="entry name" value="RNA_pol_sigma_r2"/>
</dbReference>
<reference evidence="3 4" key="1">
    <citation type="submission" date="2018-07" db="EMBL/GenBank/DDBJ databases">
        <title>A draft genome of a endophytic bacteria, a new species of Pedobacter.</title>
        <authorList>
            <person name="Zhang Z.D."/>
            <person name="Chen Z.J."/>
        </authorList>
    </citation>
    <scope>NUCLEOTIDE SEQUENCE [LARGE SCALE GENOMIC DNA]</scope>
    <source>
        <strain evidence="3 4">RS10</strain>
    </source>
</reference>
<organism evidence="3 4">
    <name type="scientific">Pedobacter miscanthi</name>
    <dbReference type="NCBI Taxonomy" id="2259170"/>
    <lineage>
        <taxon>Bacteria</taxon>
        <taxon>Pseudomonadati</taxon>
        <taxon>Bacteroidota</taxon>
        <taxon>Sphingobacteriia</taxon>
        <taxon>Sphingobacteriales</taxon>
        <taxon>Sphingobacteriaceae</taxon>
        <taxon>Pedobacter</taxon>
    </lineage>
</organism>
<dbReference type="OrthoDB" id="9780299at2"/>
<dbReference type="GO" id="GO:0006352">
    <property type="term" value="P:DNA-templated transcription initiation"/>
    <property type="evidence" value="ECO:0007669"/>
    <property type="project" value="InterPro"/>
</dbReference>
<dbReference type="Pfam" id="PF04542">
    <property type="entry name" value="Sigma70_r2"/>
    <property type="match status" value="1"/>
</dbReference>
<feature type="domain" description="DUF6596" evidence="2">
    <location>
        <begin position="185"/>
        <end position="287"/>
    </location>
</feature>